<reference evidence="3" key="1">
    <citation type="submission" date="2018-05" db="EMBL/GenBank/DDBJ databases">
        <title>Draft genome of Mucuna pruriens seed.</title>
        <authorList>
            <person name="Nnadi N.E."/>
            <person name="Vos R."/>
            <person name="Hasami M.H."/>
            <person name="Devisetty U.K."/>
            <person name="Aguiy J.C."/>
        </authorList>
    </citation>
    <scope>NUCLEOTIDE SEQUENCE [LARGE SCALE GENOMIC DNA]</scope>
    <source>
        <strain evidence="3">JCA_2017</strain>
    </source>
</reference>
<feature type="domain" description="DUF7745" evidence="2">
    <location>
        <begin position="85"/>
        <end position="419"/>
    </location>
</feature>
<dbReference type="EMBL" id="QJKJ01005038">
    <property type="protein sequence ID" value="RDX91775.1"/>
    <property type="molecule type" value="Genomic_DNA"/>
</dbReference>
<name>A0A371GMJ7_MUCPR</name>
<sequence>KCYWRLPTAESVSAIFNRIHFGLFQSNKRFITKQVVTDGDSTGELFILRVEPCPKMEIGNQSQTRPWRHVHVKLPDMQSLWYWGLSLKDIQVQPIALEMLVQYYDTFLRCFTFKDFQIAPILEEYECLLGLPLETSPQYLYRGQTPSWSSIAKLLRVTEERLSKEKKIQNGIEGIYKPFLDERLYQFRQEEDWPTFMDVYGLSIYGLVLFPHGDDYIDLVVADAYMAKRDRGENPTMVLLANTYYTLNHYCERRGGYLRCYSPLLYLWMTSHLFHSKTKSSCPIEDFKWCCIKIMSKDLWAKLFDHVIERTIRWYLAWNKREEIIVKCGGFPNVPLLGTLGAINYNPELLSWQVGYPVIRVPPKEDLRPFLLHGLKIQDGELHKKIKHAWRNVIKKGKECGSRSCGASTDYRNWLTSRTKKSELPQHQKREVQTYEAQETMRVRELEEDLAQKEVEKKSLKRRLEETITALASTEQEICREHQLSDQVKEKARAEEKNKLKIRSCLRAVDQEMYFRRLEQDQATLEKEQLKETLSILKERETEREIQLLHLQEKNCQLEKELAKARSTREQLINQRQRSVLELTQVREKVENDEVYYRATIEELRSTLET</sequence>
<evidence type="ECO:0000313" key="3">
    <source>
        <dbReference type="EMBL" id="RDX91775.1"/>
    </source>
</evidence>
<dbReference type="Pfam" id="PF24924">
    <property type="entry name" value="DUF7745"/>
    <property type="match status" value="1"/>
</dbReference>
<dbReference type="PANTHER" id="PTHR48154">
    <property type="entry name" value="PROTEIN, PUTATIVE-RELATED"/>
    <property type="match status" value="1"/>
</dbReference>
<dbReference type="AlphaFoldDB" id="A0A371GMJ7"/>
<dbReference type="OrthoDB" id="1430424at2759"/>
<organism evidence="3 4">
    <name type="scientific">Mucuna pruriens</name>
    <name type="common">Velvet bean</name>
    <name type="synonym">Dolichos pruriens</name>
    <dbReference type="NCBI Taxonomy" id="157652"/>
    <lineage>
        <taxon>Eukaryota</taxon>
        <taxon>Viridiplantae</taxon>
        <taxon>Streptophyta</taxon>
        <taxon>Embryophyta</taxon>
        <taxon>Tracheophyta</taxon>
        <taxon>Spermatophyta</taxon>
        <taxon>Magnoliopsida</taxon>
        <taxon>eudicotyledons</taxon>
        <taxon>Gunneridae</taxon>
        <taxon>Pentapetalae</taxon>
        <taxon>rosids</taxon>
        <taxon>fabids</taxon>
        <taxon>Fabales</taxon>
        <taxon>Fabaceae</taxon>
        <taxon>Papilionoideae</taxon>
        <taxon>50 kb inversion clade</taxon>
        <taxon>NPAAA clade</taxon>
        <taxon>indigoferoid/millettioid clade</taxon>
        <taxon>Phaseoleae</taxon>
        <taxon>Mucuna</taxon>
    </lineage>
</organism>
<evidence type="ECO:0000259" key="2">
    <source>
        <dbReference type="Pfam" id="PF24924"/>
    </source>
</evidence>
<gene>
    <name evidence="3" type="ORF">CR513_26197</name>
</gene>
<keyword evidence="1" id="KW-0175">Coiled coil</keyword>
<feature type="non-terminal residue" evidence="3">
    <location>
        <position position="610"/>
    </location>
</feature>
<feature type="coiled-coil region" evidence="1">
    <location>
        <begin position="436"/>
        <end position="477"/>
    </location>
</feature>
<comment type="caution">
    <text evidence="3">The sequence shown here is derived from an EMBL/GenBank/DDBJ whole genome shotgun (WGS) entry which is preliminary data.</text>
</comment>
<keyword evidence="4" id="KW-1185">Reference proteome</keyword>
<evidence type="ECO:0000256" key="1">
    <source>
        <dbReference type="SAM" id="Coils"/>
    </source>
</evidence>
<dbReference type="Proteomes" id="UP000257109">
    <property type="component" value="Unassembled WGS sequence"/>
</dbReference>
<feature type="coiled-coil region" evidence="1">
    <location>
        <begin position="520"/>
        <end position="571"/>
    </location>
</feature>
<evidence type="ECO:0000313" key="4">
    <source>
        <dbReference type="Proteomes" id="UP000257109"/>
    </source>
</evidence>
<dbReference type="PANTHER" id="PTHR48154:SF1">
    <property type="entry name" value="PROTEIN, PUTATIVE-RELATED"/>
    <property type="match status" value="1"/>
</dbReference>
<feature type="non-terminal residue" evidence="3">
    <location>
        <position position="1"/>
    </location>
</feature>
<accession>A0A371GMJ7</accession>
<proteinExistence type="predicted"/>
<protein>
    <recommendedName>
        <fullName evidence="2">DUF7745 domain-containing protein</fullName>
    </recommendedName>
</protein>
<dbReference type="InterPro" id="IPR056647">
    <property type="entry name" value="DUF7745"/>
</dbReference>